<comment type="caution">
    <text evidence="4">The sequence shown here is derived from an EMBL/GenBank/DDBJ whole genome shotgun (WGS) entry which is preliminary data.</text>
</comment>
<dbReference type="PROSITE" id="PS50001">
    <property type="entry name" value="SH2"/>
    <property type="match status" value="1"/>
</dbReference>
<keyword evidence="1" id="KW-0727">SH2 domain</keyword>
<feature type="region of interest" description="Disordered" evidence="2">
    <location>
        <begin position="824"/>
        <end position="851"/>
    </location>
</feature>
<evidence type="ECO:0000256" key="2">
    <source>
        <dbReference type="SAM" id="MobiDB-lite"/>
    </source>
</evidence>
<feature type="compositionally biased region" description="Pro residues" evidence="2">
    <location>
        <begin position="840"/>
        <end position="849"/>
    </location>
</feature>
<feature type="compositionally biased region" description="Polar residues" evidence="2">
    <location>
        <begin position="1066"/>
        <end position="1078"/>
    </location>
</feature>
<proteinExistence type="predicted"/>
<feature type="region of interest" description="Disordered" evidence="2">
    <location>
        <begin position="21"/>
        <end position="70"/>
    </location>
</feature>
<name>A0ABD3VQ35_SINWO</name>
<feature type="region of interest" description="Disordered" evidence="2">
    <location>
        <begin position="924"/>
        <end position="1000"/>
    </location>
</feature>
<feature type="compositionally biased region" description="Polar residues" evidence="2">
    <location>
        <begin position="827"/>
        <end position="837"/>
    </location>
</feature>
<dbReference type="Pfam" id="PF00017">
    <property type="entry name" value="SH2"/>
    <property type="match status" value="1"/>
</dbReference>
<feature type="region of interest" description="Disordered" evidence="2">
    <location>
        <begin position="1060"/>
        <end position="1084"/>
    </location>
</feature>
<dbReference type="InterPro" id="IPR000980">
    <property type="entry name" value="SH2"/>
</dbReference>
<keyword evidence="5" id="KW-1185">Reference proteome</keyword>
<evidence type="ECO:0000313" key="4">
    <source>
        <dbReference type="EMBL" id="KAL3863261.1"/>
    </source>
</evidence>
<feature type="compositionally biased region" description="Low complexity" evidence="2">
    <location>
        <begin position="280"/>
        <end position="297"/>
    </location>
</feature>
<feature type="region of interest" description="Disordered" evidence="2">
    <location>
        <begin position="313"/>
        <end position="376"/>
    </location>
</feature>
<feature type="compositionally biased region" description="Polar residues" evidence="2">
    <location>
        <begin position="37"/>
        <end position="52"/>
    </location>
</feature>
<feature type="domain" description="SH2" evidence="3">
    <location>
        <begin position="1175"/>
        <end position="1278"/>
    </location>
</feature>
<organism evidence="4 5">
    <name type="scientific">Sinanodonta woodiana</name>
    <name type="common">Chinese pond mussel</name>
    <name type="synonym">Anodonta woodiana</name>
    <dbReference type="NCBI Taxonomy" id="1069815"/>
    <lineage>
        <taxon>Eukaryota</taxon>
        <taxon>Metazoa</taxon>
        <taxon>Spiralia</taxon>
        <taxon>Lophotrochozoa</taxon>
        <taxon>Mollusca</taxon>
        <taxon>Bivalvia</taxon>
        <taxon>Autobranchia</taxon>
        <taxon>Heteroconchia</taxon>
        <taxon>Palaeoheterodonta</taxon>
        <taxon>Unionida</taxon>
        <taxon>Unionoidea</taxon>
        <taxon>Unionidae</taxon>
        <taxon>Unioninae</taxon>
        <taxon>Sinanodonta</taxon>
    </lineage>
</organism>
<protein>
    <recommendedName>
        <fullName evidence="3">SH2 domain-containing protein</fullName>
    </recommendedName>
</protein>
<evidence type="ECO:0000256" key="1">
    <source>
        <dbReference type="PROSITE-ProRule" id="PRU00191"/>
    </source>
</evidence>
<dbReference type="CDD" id="cd00173">
    <property type="entry name" value="SH2"/>
    <property type="match status" value="1"/>
</dbReference>
<dbReference type="InterPro" id="IPR036860">
    <property type="entry name" value="SH2_dom_sf"/>
</dbReference>
<evidence type="ECO:0000313" key="5">
    <source>
        <dbReference type="Proteomes" id="UP001634394"/>
    </source>
</evidence>
<dbReference type="SUPFAM" id="SSF55550">
    <property type="entry name" value="SH2 domain"/>
    <property type="match status" value="1"/>
</dbReference>
<feature type="compositionally biased region" description="Basic and acidic residues" evidence="2">
    <location>
        <begin position="326"/>
        <end position="343"/>
    </location>
</feature>
<feature type="region of interest" description="Disordered" evidence="2">
    <location>
        <begin position="279"/>
        <end position="300"/>
    </location>
</feature>
<dbReference type="SMART" id="SM00252">
    <property type="entry name" value="SH2"/>
    <property type="match status" value="1"/>
</dbReference>
<dbReference type="Gene3D" id="3.30.505.10">
    <property type="entry name" value="SH2 domain"/>
    <property type="match status" value="1"/>
</dbReference>
<gene>
    <name evidence="4" type="ORF">ACJMK2_005026</name>
</gene>
<dbReference type="Proteomes" id="UP001634394">
    <property type="component" value="Unassembled WGS sequence"/>
</dbReference>
<accession>A0ABD3VQ35</accession>
<feature type="region of interest" description="Disordered" evidence="2">
    <location>
        <begin position="782"/>
        <end position="802"/>
    </location>
</feature>
<reference evidence="4 5" key="1">
    <citation type="submission" date="2024-11" db="EMBL/GenBank/DDBJ databases">
        <title>Chromosome-level genome assembly of the freshwater bivalve Anodonta woodiana.</title>
        <authorList>
            <person name="Chen X."/>
        </authorList>
    </citation>
    <scope>NUCLEOTIDE SEQUENCE [LARGE SCALE GENOMIC DNA]</scope>
    <source>
        <strain evidence="4">MN2024</strain>
        <tissue evidence="4">Gills</tissue>
    </source>
</reference>
<sequence>MENQNDPDIDEDMYCSTVLTSAVPVENDETEQLRQPPDTNNSEMTDSLNRNLDTNEDLKPPLYQKDCTRPVPKLRSKLSTFGLPSASSANDLNLILEEDEERSRPKPVPRQRNIRMKSILVTQDNQSKEVANITEQSALNVSLEDNTLVTQQTSSLQDNMAMVSEPTEHTEQTFSLENSSNKCFSVEDCDIAIRMNATVIQHELIQSAPDVTGEQSDTVREGFIPKIASNLIASDLCLEPVRVALNVQDEHMSAEFIPKDGQTEDIPIPLPTFLQHECVSDMSSSNSDSDSYHTPSSNDDTFIHQEYLESRKKQDKPYDYHNVVLPEKDRRNLSLEQTKKKDSDDDSDVSPERNLINRLFEPKKKQKKHVDDNDQNTFLKRKLKSRFLEQKQQTKSDYDSDDTNDDTLLKKNHAENIQIGNKNVQLICQRMSQSATRNIQVGSRNVMINLRFQKLGSYKIEEKEENIFHLEQDKEVVYIKIKRFERKYTKTISESEYDKLPIPGRRKSRSTSKAIRFKQNPYMEADSESMGAHCCNRIIEEIRYTAVDPLGSDDEHNLSETETINRIIEEDGVLYECIDKEVDVQTVTPPNNAMKDINDACMHGDIDSIFETLCSVENISCFIQKGGDTFDVELIGNEEEEDIYHEAVDNDDCSDDDYDMPANWILTTHIHRKHERKQKILDIAHNNHNQDSLYSTVESLKEQVWCKENNLTVRRNLPYGSSLSKTEDTVATFSEDPDYDCPDRLSISSESCDNDCCAVPLTMSMKPCTSDSSTRNGCLYQESMQSTESPEKPSNAAKNSFLRPNALPRGYLVLTEEYNCHEGQGTHYRSLSPSLKYQTPIPPPRPPDIPGELRLEQSRYSPLLPSRPAPLGREFLSGSMSQPFPQRNLPANIRSKGDRPMQPLPQKVPVKTLQVKDCAIERAKSSSDFNTSAKPLSENVGEDNVFGEMSRSPRRFLSEGHDGSLSDSDDEAPPVPPRPRAGKVLSAKDQSPGPLHTTEIPKISQPVIPKMSSPVIPNRRLARKDAYFGQHGSPRENTLPPNAPVNKIYADGSTSASRALPGSALYNDSNPSTFSPNRNPKYPENKFEKATKRLEDFNDCGNARTRSENIYTEDPFRPPCHLTKEAVSARSSNSSYVIPNPTNHSTERTRMIRNKPVEASCDDRSVQEIASSRLWYHGNLDRCVAKQMLVNLSINGAFLVRDASSPNQPNHVHTLETYYVGSVYKFQISKEKGEYYFNGFPNRAFRTLEAMVEAMMTYGMEVQNESDEWIHISLTLPWRVCMEKKADK</sequence>
<evidence type="ECO:0000259" key="3">
    <source>
        <dbReference type="PROSITE" id="PS50001"/>
    </source>
</evidence>
<dbReference type="EMBL" id="JBJQND010000010">
    <property type="protein sequence ID" value="KAL3863261.1"/>
    <property type="molecule type" value="Genomic_DNA"/>
</dbReference>